<accession>A0A7W7SIE3</accession>
<dbReference type="InterPro" id="IPR003615">
    <property type="entry name" value="HNH_nuc"/>
</dbReference>
<evidence type="ECO:0000313" key="3">
    <source>
        <dbReference type="Proteomes" id="UP000573327"/>
    </source>
</evidence>
<dbReference type="InterPro" id="IPR002711">
    <property type="entry name" value="HNH"/>
</dbReference>
<dbReference type="SMART" id="SM00507">
    <property type="entry name" value="HNHc"/>
    <property type="match status" value="1"/>
</dbReference>
<gene>
    <name evidence="2" type="ORF">F4556_006555</name>
</gene>
<evidence type="ECO:0000259" key="1">
    <source>
        <dbReference type="SMART" id="SM00507"/>
    </source>
</evidence>
<dbReference type="GO" id="GO:0003676">
    <property type="term" value="F:nucleic acid binding"/>
    <property type="evidence" value="ECO:0007669"/>
    <property type="project" value="InterPro"/>
</dbReference>
<dbReference type="AlphaFoldDB" id="A0A7W7SIE3"/>
<dbReference type="GO" id="GO:0008270">
    <property type="term" value="F:zinc ion binding"/>
    <property type="evidence" value="ECO:0007669"/>
    <property type="project" value="InterPro"/>
</dbReference>
<keyword evidence="2" id="KW-0540">Nuclease</keyword>
<proteinExistence type="predicted"/>
<dbReference type="RefSeq" id="WP_184922689.1">
    <property type="nucleotide sequence ID" value="NZ_JACHJR010000001.1"/>
</dbReference>
<keyword evidence="2" id="KW-0378">Hydrolase</keyword>
<organism evidence="2 3">
    <name type="scientific">Kitasatospora gansuensis</name>
    <dbReference type="NCBI Taxonomy" id="258050"/>
    <lineage>
        <taxon>Bacteria</taxon>
        <taxon>Bacillati</taxon>
        <taxon>Actinomycetota</taxon>
        <taxon>Actinomycetes</taxon>
        <taxon>Kitasatosporales</taxon>
        <taxon>Streptomycetaceae</taxon>
        <taxon>Kitasatospora</taxon>
    </lineage>
</organism>
<dbReference type="CDD" id="cd00085">
    <property type="entry name" value="HNHc"/>
    <property type="match status" value="1"/>
</dbReference>
<name>A0A7W7SIE3_9ACTN</name>
<sequence>MTAFTPDHCANCDAALPFQPSKNVTLYCTEGCRQTAKVIRKARVAMANGKFFTNPDVRYGVQIALAHALAGGYAGKARRLPPEVKQAVRDQADGVCEQCQEQLGTEIDHIDGDSPELPNLQLLCARCHRAKTDLRMPPATPESRTRIEELWTMRVLVSEPARLCDSEEWNDMSTRLKQERRLRLGHVPKKSHHKILTCEEVTGTAVFGSLVALTLCGTPLRDGVCPTPERHQGDA</sequence>
<feature type="domain" description="HNH nuclease" evidence="1">
    <location>
        <begin position="83"/>
        <end position="129"/>
    </location>
</feature>
<comment type="caution">
    <text evidence="2">The sequence shown here is derived from an EMBL/GenBank/DDBJ whole genome shotgun (WGS) entry which is preliminary data.</text>
</comment>
<keyword evidence="3" id="KW-1185">Reference proteome</keyword>
<dbReference type="Gene3D" id="1.10.30.50">
    <property type="match status" value="1"/>
</dbReference>
<evidence type="ECO:0000313" key="2">
    <source>
        <dbReference type="EMBL" id="MBB4951020.1"/>
    </source>
</evidence>
<keyword evidence="2" id="KW-0255">Endonuclease</keyword>
<protein>
    <submittedName>
        <fullName evidence="2">5-methylcytosine-specific restriction endonuclease McrA</fullName>
    </submittedName>
</protein>
<dbReference type="EMBL" id="JACHJR010000001">
    <property type="protein sequence ID" value="MBB4951020.1"/>
    <property type="molecule type" value="Genomic_DNA"/>
</dbReference>
<reference evidence="2 3" key="1">
    <citation type="submission" date="2020-08" db="EMBL/GenBank/DDBJ databases">
        <title>Sequencing the genomes of 1000 actinobacteria strains.</title>
        <authorList>
            <person name="Klenk H.-P."/>
        </authorList>
    </citation>
    <scope>NUCLEOTIDE SEQUENCE [LARGE SCALE GENOMIC DNA]</scope>
    <source>
        <strain evidence="2 3">DSM 44786</strain>
    </source>
</reference>
<dbReference type="GO" id="GO:0004519">
    <property type="term" value="F:endonuclease activity"/>
    <property type="evidence" value="ECO:0007669"/>
    <property type="project" value="UniProtKB-KW"/>
</dbReference>
<dbReference type="Pfam" id="PF01844">
    <property type="entry name" value="HNH"/>
    <property type="match status" value="1"/>
</dbReference>
<dbReference type="Proteomes" id="UP000573327">
    <property type="component" value="Unassembled WGS sequence"/>
</dbReference>